<proteinExistence type="predicted"/>
<protein>
    <submittedName>
        <fullName evidence="1">Ankyrin</fullName>
    </submittedName>
</protein>
<sequence length="608" mass="69831">MDQFKYESLNLERLAFRLVRLQGGVGIDIECELIHATLDENGIPYEAVSYTWGSTKKTETIYIGAKRVRLDVTRNLLLILHDLRYPDRDRYLWIDAICINQDDVRERGHQVQQMKHIYSDAERVLFCVGRPTELTRVLMTSLVDLQKLTRGLNWKAEDPRWNIFWETVQGKTEDGQHDLRHKQRQALEYLLGQSWFRRVWILQEVGNAKAATVYCGRESVLARIFAIAPRLLGVEPDSHCQAVLDLIPGPSRKQLMQNEHHDLYSLLSRFSRAEAQDERDKIYALLGLCTDSEDDLTIIPDYEMAIEVVIRQTVSRMCFCDIYGITKLPYTTMAHFSAELSNLYSVVLRCLIDSGFTTSMRSSLEHCVNRFEFTIEALNYLEGKLGLLAALEIFHHLQKHVALESWSINNIKVWKQWGAGLLFRSDYDVESAQRLLDFGVDIETRDENCRTPLVLAAGWGHLEKVRLLLDSGADIEARNEDGRTPLLEAANRGRLENTRLLLDYGANIETRNKNGWTPLLEAARYNHIEVAQLLISSGVNVEIGDQYGWTPLLLAVRYNHREVAQLLLISGANIEIKDEFGRTPLRIAKEYEYLEVTQMLQSFGAISK</sequence>
<evidence type="ECO:0000313" key="2">
    <source>
        <dbReference type="Proteomes" id="UP001497680"/>
    </source>
</evidence>
<accession>A0ACC0CW71</accession>
<name>A0ACC0CW71_9PEZI</name>
<reference evidence="1 2" key="1">
    <citation type="journal article" date="2022" name="New Phytol.">
        <title>Ecological generalism drives hyperdiversity of secondary metabolite gene clusters in xylarialean endophytes.</title>
        <authorList>
            <person name="Franco M.E.E."/>
            <person name="Wisecaver J.H."/>
            <person name="Arnold A.E."/>
            <person name="Ju Y.M."/>
            <person name="Slot J.C."/>
            <person name="Ahrendt S."/>
            <person name="Moore L.P."/>
            <person name="Eastman K.E."/>
            <person name="Scott K."/>
            <person name="Konkel Z."/>
            <person name="Mondo S.J."/>
            <person name="Kuo A."/>
            <person name="Hayes R.D."/>
            <person name="Haridas S."/>
            <person name="Andreopoulos B."/>
            <person name="Riley R."/>
            <person name="LaButti K."/>
            <person name="Pangilinan J."/>
            <person name="Lipzen A."/>
            <person name="Amirebrahimi M."/>
            <person name="Yan J."/>
            <person name="Adam C."/>
            <person name="Keymanesh K."/>
            <person name="Ng V."/>
            <person name="Louie K."/>
            <person name="Northen T."/>
            <person name="Drula E."/>
            <person name="Henrissat B."/>
            <person name="Hsieh H.M."/>
            <person name="Youens-Clark K."/>
            <person name="Lutzoni F."/>
            <person name="Miadlikowska J."/>
            <person name="Eastwood D.C."/>
            <person name="Hamelin R.C."/>
            <person name="Grigoriev I.V."/>
            <person name="U'Ren J.M."/>
        </authorList>
    </citation>
    <scope>NUCLEOTIDE SEQUENCE [LARGE SCALE GENOMIC DNA]</scope>
    <source>
        <strain evidence="1 2">ER1909</strain>
    </source>
</reference>
<dbReference type="Proteomes" id="UP001497680">
    <property type="component" value="Unassembled WGS sequence"/>
</dbReference>
<keyword evidence="2" id="KW-1185">Reference proteome</keyword>
<gene>
    <name evidence="1" type="ORF">F4821DRAFT_168207</name>
</gene>
<evidence type="ECO:0000313" key="1">
    <source>
        <dbReference type="EMBL" id="KAI6084561.1"/>
    </source>
</evidence>
<comment type="caution">
    <text evidence="1">The sequence shown here is derived from an EMBL/GenBank/DDBJ whole genome shotgun (WGS) entry which is preliminary data.</text>
</comment>
<organism evidence="1 2">
    <name type="scientific">Hypoxylon rubiginosum</name>
    <dbReference type="NCBI Taxonomy" id="110542"/>
    <lineage>
        <taxon>Eukaryota</taxon>
        <taxon>Fungi</taxon>
        <taxon>Dikarya</taxon>
        <taxon>Ascomycota</taxon>
        <taxon>Pezizomycotina</taxon>
        <taxon>Sordariomycetes</taxon>
        <taxon>Xylariomycetidae</taxon>
        <taxon>Xylariales</taxon>
        <taxon>Hypoxylaceae</taxon>
        <taxon>Hypoxylon</taxon>
    </lineage>
</organism>
<dbReference type="EMBL" id="MU394335">
    <property type="protein sequence ID" value="KAI6084561.1"/>
    <property type="molecule type" value="Genomic_DNA"/>
</dbReference>